<dbReference type="Gene3D" id="1.25.40.390">
    <property type="match status" value="1"/>
</dbReference>
<keyword evidence="1" id="KW-0732">Signal</keyword>
<feature type="chain" id="PRO_5015587386" evidence="1">
    <location>
        <begin position="24"/>
        <end position="493"/>
    </location>
</feature>
<organism evidence="2 3">
    <name type="scientific">Hallella colorans</name>
    <dbReference type="NCBI Taxonomy" id="1703337"/>
    <lineage>
        <taxon>Bacteria</taxon>
        <taxon>Pseudomonadati</taxon>
        <taxon>Bacteroidota</taxon>
        <taxon>Bacteroidia</taxon>
        <taxon>Bacteroidales</taxon>
        <taxon>Prevotellaceae</taxon>
        <taxon>Hallella</taxon>
    </lineage>
</organism>
<comment type="caution">
    <text evidence="2">The sequence shown here is derived from an EMBL/GenBank/DDBJ whole genome shotgun (WGS) entry which is preliminary data.</text>
</comment>
<dbReference type="Pfam" id="PF12771">
    <property type="entry name" value="SusD-like_2"/>
    <property type="match status" value="1"/>
</dbReference>
<proteinExistence type="predicted"/>
<protein>
    <submittedName>
        <fullName evidence="2">SusD-like starch-binding protein associating with outer membrane</fullName>
    </submittedName>
</protein>
<feature type="signal peptide" evidence="1">
    <location>
        <begin position="1"/>
        <end position="23"/>
    </location>
</feature>
<evidence type="ECO:0000256" key="1">
    <source>
        <dbReference type="SAM" id="SignalP"/>
    </source>
</evidence>
<keyword evidence="3" id="KW-1185">Reference proteome</keyword>
<gene>
    <name evidence="2" type="ORF">C7379_12037</name>
</gene>
<reference evidence="2 3" key="1">
    <citation type="submission" date="2018-05" db="EMBL/GenBank/DDBJ databases">
        <title>Genomic Encyclopedia of Type Strains, Phase IV (KMG-IV): sequencing the most valuable type-strain genomes for metagenomic binning, comparative biology and taxonomic classification.</title>
        <authorList>
            <person name="Goeker M."/>
        </authorList>
    </citation>
    <scope>NUCLEOTIDE SEQUENCE [LARGE SCALE GENOMIC DNA]</scope>
    <source>
        <strain evidence="2 3">DSM 100333</strain>
    </source>
</reference>
<dbReference type="Proteomes" id="UP000245870">
    <property type="component" value="Unassembled WGS sequence"/>
</dbReference>
<evidence type="ECO:0000313" key="2">
    <source>
        <dbReference type="EMBL" id="PVX49343.1"/>
    </source>
</evidence>
<sequence length="493" mass="56174">MKTKILISLALVGTLACSCSDFGDLNDNPNDPAAVSPKLILPNICEKAFWRGTGGMYAYKMVVQTDGHNTEQFYEWNRGDFSFYNNELLQVVKLKEEADRVGSTAYNGLYHFFRAYYFYNLTLQFGDIPYSEALQGEQKALFTPKYDTQEMVFAGVLDELALANEELAKAAAKGEQIQGDIIYGGAASMWQKLANSFRLKVLLTLSNKQTVGKHQVQSEFRQVASLPLISDNSENGQLQYIDQEGNRYPQFNAQWSGFYMDKTFVDRMTACKDPRLFLFALPTNEASNAGKAVSDFTAYAGGNPTVPYGENKNLVGAGQISQINARYRIHPTGEPTMLLGYAELQQILAEAVVRGWIAGDAKRHYEEGIKASFAWYHTYAREYAQYVTPQDAEKYLQHDAVKWDEALSAEQKIERIIFQKYCVSFFQGNWDPFFEHLRTGYPKFAHLNNTPIPYRWMYPDTESKYNTENVKEAVTRQFGENNDKITSKPWWIK</sequence>
<dbReference type="EMBL" id="QENY01000020">
    <property type="protein sequence ID" value="PVX49343.1"/>
    <property type="molecule type" value="Genomic_DNA"/>
</dbReference>
<dbReference type="AlphaFoldDB" id="A0A2U0U0B3"/>
<name>A0A2U0U0B3_9BACT</name>
<dbReference type="InterPro" id="IPR041662">
    <property type="entry name" value="SusD-like_2"/>
</dbReference>
<accession>A0A2U0U0B3</accession>
<dbReference type="OrthoDB" id="1109828at2"/>
<evidence type="ECO:0000313" key="3">
    <source>
        <dbReference type="Proteomes" id="UP000245870"/>
    </source>
</evidence>
<dbReference type="PROSITE" id="PS51257">
    <property type="entry name" value="PROKAR_LIPOPROTEIN"/>
    <property type="match status" value="1"/>
</dbReference>
<dbReference type="RefSeq" id="WP_116617180.1">
    <property type="nucleotide sequence ID" value="NZ_CALDWB010000004.1"/>
</dbReference>
<dbReference type="InterPro" id="IPR011990">
    <property type="entry name" value="TPR-like_helical_dom_sf"/>
</dbReference>
<dbReference type="SUPFAM" id="SSF48452">
    <property type="entry name" value="TPR-like"/>
    <property type="match status" value="1"/>
</dbReference>